<dbReference type="InterPro" id="IPR050767">
    <property type="entry name" value="Sel1_AlgK"/>
</dbReference>
<dbReference type="Gene3D" id="1.25.40.10">
    <property type="entry name" value="Tetratricopeptide repeat domain"/>
    <property type="match status" value="1"/>
</dbReference>
<comment type="caution">
    <text evidence="3">The sequence shown here is derived from an EMBL/GenBank/DDBJ whole genome shotgun (WGS) entry which is preliminary data.</text>
</comment>
<sequence length="203" mass="22839">MIIPMRKPFLFLCLVTGITSTTVYAQEQDGNPLLVSTEERCAFNRVDDESLELALEACRSAAENGDLQAQYEMGEFFYQGERVERDIEKALEWFERASIQGHPRAQYQLGLMHYQGEGVTRNLPQAYIILKMSAVNGEEAAMDASDRIALQMNENELSVATHVLGTLFRDYLTQLREEQLQQLQNQQPGPIGPSVPAVESPDP</sequence>
<protein>
    <recommendedName>
        <fullName evidence="5">Sel1 repeat-containing protein</fullName>
    </recommendedName>
</protein>
<dbReference type="PANTHER" id="PTHR11102:SF160">
    <property type="entry name" value="ERAD-ASSOCIATED E3 UBIQUITIN-PROTEIN LIGASE COMPONENT HRD3"/>
    <property type="match status" value="1"/>
</dbReference>
<feature type="signal peptide" evidence="2">
    <location>
        <begin position="1"/>
        <end position="25"/>
    </location>
</feature>
<gene>
    <name evidence="3" type="ORF">GCM10007418_18890</name>
</gene>
<evidence type="ECO:0000313" key="3">
    <source>
        <dbReference type="EMBL" id="GGC99842.1"/>
    </source>
</evidence>
<dbReference type="SUPFAM" id="SSF81901">
    <property type="entry name" value="HCP-like"/>
    <property type="match status" value="1"/>
</dbReference>
<proteinExistence type="predicted"/>
<keyword evidence="4" id="KW-1185">Reference proteome</keyword>
<accession>A0ABQ1PNB6</accession>
<dbReference type="SMART" id="SM00671">
    <property type="entry name" value="SEL1"/>
    <property type="match status" value="2"/>
</dbReference>
<feature type="region of interest" description="Disordered" evidence="1">
    <location>
        <begin position="182"/>
        <end position="203"/>
    </location>
</feature>
<reference evidence="4" key="1">
    <citation type="journal article" date="2019" name="Int. J. Syst. Evol. Microbiol.">
        <title>The Global Catalogue of Microorganisms (GCM) 10K type strain sequencing project: providing services to taxonomists for standard genome sequencing and annotation.</title>
        <authorList>
            <consortium name="The Broad Institute Genomics Platform"/>
            <consortium name="The Broad Institute Genome Sequencing Center for Infectious Disease"/>
            <person name="Wu L."/>
            <person name="Ma J."/>
        </authorList>
    </citation>
    <scope>NUCLEOTIDE SEQUENCE [LARGE SCALE GENOMIC DNA]</scope>
    <source>
        <strain evidence="4">CGMCC 1.12482</strain>
    </source>
</reference>
<name>A0ABQ1PNB6_9GAMM</name>
<evidence type="ECO:0000313" key="4">
    <source>
        <dbReference type="Proteomes" id="UP000638188"/>
    </source>
</evidence>
<evidence type="ECO:0000256" key="2">
    <source>
        <dbReference type="SAM" id="SignalP"/>
    </source>
</evidence>
<feature type="chain" id="PRO_5046377144" description="Sel1 repeat-containing protein" evidence="2">
    <location>
        <begin position="26"/>
        <end position="203"/>
    </location>
</feature>
<evidence type="ECO:0000256" key="1">
    <source>
        <dbReference type="SAM" id="MobiDB-lite"/>
    </source>
</evidence>
<dbReference type="InterPro" id="IPR011990">
    <property type="entry name" value="TPR-like_helical_dom_sf"/>
</dbReference>
<dbReference type="EMBL" id="BMFF01000003">
    <property type="protein sequence ID" value="GGC99842.1"/>
    <property type="molecule type" value="Genomic_DNA"/>
</dbReference>
<organism evidence="3 4">
    <name type="scientific">Halopseudomonas salina</name>
    <dbReference type="NCBI Taxonomy" id="1323744"/>
    <lineage>
        <taxon>Bacteria</taxon>
        <taxon>Pseudomonadati</taxon>
        <taxon>Pseudomonadota</taxon>
        <taxon>Gammaproteobacteria</taxon>
        <taxon>Pseudomonadales</taxon>
        <taxon>Pseudomonadaceae</taxon>
        <taxon>Halopseudomonas</taxon>
    </lineage>
</organism>
<keyword evidence="2" id="KW-0732">Signal</keyword>
<dbReference type="InterPro" id="IPR006597">
    <property type="entry name" value="Sel1-like"/>
</dbReference>
<dbReference type="Pfam" id="PF08238">
    <property type="entry name" value="Sel1"/>
    <property type="match status" value="2"/>
</dbReference>
<dbReference type="PANTHER" id="PTHR11102">
    <property type="entry name" value="SEL-1-LIKE PROTEIN"/>
    <property type="match status" value="1"/>
</dbReference>
<evidence type="ECO:0008006" key="5">
    <source>
        <dbReference type="Google" id="ProtNLM"/>
    </source>
</evidence>
<dbReference type="Proteomes" id="UP000638188">
    <property type="component" value="Unassembled WGS sequence"/>
</dbReference>